<reference evidence="2" key="1">
    <citation type="journal article" date="2022" name="bioRxiv">
        <title>Sequencing and chromosome-scale assembly of the giantPleurodeles waltlgenome.</title>
        <authorList>
            <person name="Brown T."/>
            <person name="Elewa A."/>
            <person name="Iarovenko S."/>
            <person name="Subramanian E."/>
            <person name="Araus A.J."/>
            <person name="Petzold A."/>
            <person name="Susuki M."/>
            <person name="Suzuki K.-i.T."/>
            <person name="Hayashi T."/>
            <person name="Toyoda A."/>
            <person name="Oliveira C."/>
            <person name="Osipova E."/>
            <person name="Leigh N.D."/>
            <person name="Simon A."/>
            <person name="Yun M.H."/>
        </authorList>
    </citation>
    <scope>NUCLEOTIDE SEQUENCE</scope>
    <source>
        <strain evidence="2">20211129_DDA</strain>
        <tissue evidence="2">Liver</tissue>
    </source>
</reference>
<gene>
    <name evidence="2" type="ORF">NDU88_008770</name>
</gene>
<name>A0AAV7RVM2_PLEWA</name>
<dbReference type="Proteomes" id="UP001066276">
    <property type="component" value="Chromosome 5"/>
</dbReference>
<feature type="compositionally biased region" description="Low complexity" evidence="1">
    <location>
        <begin position="7"/>
        <end position="20"/>
    </location>
</feature>
<dbReference type="EMBL" id="JANPWB010000009">
    <property type="protein sequence ID" value="KAJ1156045.1"/>
    <property type="molecule type" value="Genomic_DNA"/>
</dbReference>
<protein>
    <submittedName>
        <fullName evidence="2">Uncharacterized protein</fullName>
    </submittedName>
</protein>
<dbReference type="AlphaFoldDB" id="A0AAV7RVM2"/>
<evidence type="ECO:0000313" key="2">
    <source>
        <dbReference type="EMBL" id="KAJ1156045.1"/>
    </source>
</evidence>
<feature type="region of interest" description="Disordered" evidence="1">
    <location>
        <begin position="1"/>
        <end position="22"/>
    </location>
</feature>
<comment type="caution">
    <text evidence="2">The sequence shown here is derived from an EMBL/GenBank/DDBJ whole genome shotgun (WGS) entry which is preliminary data.</text>
</comment>
<accession>A0AAV7RVM2</accession>
<evidence type="ECO:0000313" key="3">
    <source>
        <dbReference type="Proteomes" id="UP001066276"/>
    </source>
</evidence>
<evidence type="ECO:0000256" key="1">
    <source>
        <dbReference type="SAM" id="MobiDB-lite"/>
    </source>
</evidence>
<organism evidence="2 3">
    <name type="scientific">Pleurodeles waltl</name>
    <name type="common">Iberian ribbed newt</name>
    <dbReference type="NCBI Taxonomy" id="8319"/>
    <lineage>
        <taxon>Eukaryota</taxon>
        <taxon>Metazoa</taxon>
        <taxon>Chordata</taxon>
        <taxon>Craniata</taxon>
        <taxon>Vertebrata</taxon>
        <taxon>Euteleostomi</taxon>
        <taxon>Amphibia</taxon>
        <taxon>Batrachia</taxon>
        <taxon>Caudata</taxon>
        <taxon>Salamandroidea</taxon>
        <taxon>Salamandridae</taxon>
        <taxon>Pleurodelinae</taxon>
        <taxon>Pleurodeles</taxon>
    </lineage>
</organism>
<keyword evidence="3" id="KW-1185">Reference proteome</keyword>
<sequence length="82" mass="8977">MDALPASSGESRCSRLSSCSDAHLAREPWEAPRRRGWAESLGWGSRQLEGVPLYRAWPVHVGWGCASRMIATERKASVLAPA</sequence>
<proteinExistence type="predicted"/>